<dbReference type="GO" id="GO:0016614">
    <property type="term" value="F:oxidoreductase activity, acting on CH-OH group of donors"/>
    <property type="evidence" value="ECO:0007669"/>
    <property type="project" value="UniProtKB-ARBA"/>
</dbReference>
<dbReference type="PRINTS" id="PR00081">
    <property type="entry name" value="GDHRDH"/>
</dbReference>
<keyword evidence="4" id="KW-1185">Reference proteome</keyword>
<organism evidence="3 4">
    <name type="scientific">Fusarium austroafricanum</name>
    <dbReference type="NCBI Taxonomy" id="2364996"/>
    <lineage>
        <taxon>Eukaryota</taxon>
        <taxon>Fungi</taxon>
        <taxon>Dikarya</taxon>
        <taxon>Ascomycota</taxon>
        <taxon>Pezizomycotina</taxon>
        <taxon>Sordariomycetes</taxon>
        <taxon>Hypocreomycetidae</taxon>
        <taxon>Hypocreales</taxon>
        <taxon>Nectriaceae</taxon>
        <taxon>Fusarium</taxon>
        <taxon>Fusarium concolor species complex</taxon>
    </lineage>
</organism>
<proteinExistence type="inferred from homology"/>
<comment type="caution">
    <text evidence="3">The sequence shown here is derived from an EMBL/GenBank/DDBJ whole genome shotgun (WGS) entry which is preliminary data.</text>
</comment>
<dbReference type="OrthoDB" id="47007at2759"/>
<name>A0A8H4NW66_9HYPO</name>
<gene>
    <name evidence="3" type="ORF">F53441_9680</name>
</gene>
<dbReference type="AlphaFoldDB" id="A0A8H4NW66"/>
<dbReference type="InterPro" id="IPR036291">
    <property type="entry name" value="NAD(P)-bd_dom_sf"/>
</dbReference>
<dbReference type="Proteomes" id="UP000605986">
    <property type="component" value="Unassembled WGS sequence"/>
</dbReference>
<sequence>MRHGQAIALHPGLRGGSKLAIAYTSSVKGAEEALEKIRGLGVKDVIAIQADILDPEFASKVLLDALDKLNTKTVDILVNNAVLNDPAQALQAQDITLENFVEVMHGNVYAPVSLITKVLPHLPEYGDRIINISSVSAYMANPNPAMIYGASKATLQAYTRSSETAFGKGKRATFNSVVVGATATDFFEAAREVAGMAVEFVDSQIQAITTANRIGVPEHIAYIVGFLAREEGRWVNGAALSANGGTTAVLPAMG</sequence>
<dbReference type="SUPFAM" id="SSF51735">
    <property type="entry name" value="NAD(P)-binding Rossmann-fold domains"/>
    <property type="match status" value="1"/>
</dbReference>
<accession>A0A8H4NW66</accession>
<evidence type="ECO:0000313" key="4">
    <source>
        <dbReference type="Proteomes" id="UP000605986"/>
    </source>
</evidence>
<evidence type="ECO:0000256" key="2">
    <source>
        <dbReference type="ARBA" id="ARBA00023002"/>
    </source>
</evidence>
<dbReference type="PANTHER" id="PTHR48107">
    <property type="entry name" value="NADPH-DEPENDENT ALDEHYDE REDUCTASE-LIKE PROTEIN, CHLOROPLASTIC-RELATED"/>
    <property type="match status" value="1"/>
</dbReference>
<protein>
    <submittedName>
        <fullName evidence="3">Uncharacterized protein</fullName>
    </submittedName>
</protein>
<keyword evidence="2" id="KW-0560">Oxidoreductase</keyword>
<dbReference type="InterPro" id="IPR002347">
    <property type="entry name" value="SDR_fam"/>
</dbReference>
<dbReference type="PRINTS" id="PR00080">
    <property type="entry name" value="SDRFAMILY"/>
</dbReference>
<comment type="similarity">
    <text evidence="1">Belongs to the short-chain dehydrogenases/reductases (SDR) family.</text>
</comment>
<evidence type="ECO:0000313" key="3">
    <source>
        <dbReference type="EMBL" id="KAF4446746.1"/>
    </source>
</evidence>
<evidence type="ECO:0000256" key="1">
    <source>
        <dbReference type="ARBA" id="ARBA00006484"/>
    </source>
</evidence>
<dbReference type="EMBL" id="JAADJG010000445">
    <property type="protein sequence ID" value="KAF4446746.1"/>
    <property type="molecule type" value="Genomic_DNA"/>
</dbReference>
<reference evidence="3" key="1">
    <citation type="submission" date="2020-01" db="EMBL/GenBank/DDBJ databases">
        <title>Identification and distribution of gene clusters putatively required for synthesis of sphingolipid metabolism inhibitors in phylogenetically diverse species of the filamentous fungus Fusarium.</title>
        <authorList>
            <person name="Kim H.-S."/>
            <person name="Busman M."/>
            <person name="Brown D.W."/>
            <person name="Divon H."/>
            <person name="Uhlig S."/>
            <person name="Proctor R.H."/>
        </authorList>
    </citation>
    <scope>NUCLEOTIDE SEQUENCE</scope>
    <source>
        <strain evidence="3">NRRL 53441</strain>
    </source>
</reference>
<dbReference type="Pfam" id="PF13561">
    <property type="entry name" value="adh_short_C2"/>
    <property type="match status" value="1"/>
</dbReference>
<dbReference type="Gene3D" id="3.40.50.720">
    <property type="entry name" value="NAD(P)-binding Rossmann-like Domain"/>
    <property type="match status" value="1"/>
</dbReference>